<dbReference type="NCBIfam" id="TIGR03860">
    <property type="entry name" value="FMN_nitrolo"/>
    <property type="match status" value="1"/>
</dbReference>
<evidence type="ECO:0000256" key="1">
    <source>
        <dbReference type="ARBA" id="ARBA00022630"/>
    </source>
</evidence>
<evidence type="ECO:0000256" key="2">
    <source>
        <dbReference type="ARBA" id="ARBA00022643"/>
    </source>
</evidence>
<gene>
    <name evidence="7" type="primary">moxC_1</name>
    <name evidence="7" type="ORF">NCTC12961_01445</name>
</gene>
<evidence type="ECO:0000256" key="4">
    <source>
        <dbReference type="ARBA" id="ARBA00023033"/>
    </source>
</evidence>
<evidence type="ECO:0000313" key="7">
    <source>
        <dbReference type="EMBL" id="SQI33483.1"/>
    </source>
</evidence>
<dbReference type="Pfam" id="PF00296">
    <property type="entry name" value="Bac_luciferase"/>
    <property type="match status" value="1"/>
</dbReference>
<keyword evidence="2" id="KW-0288">FMN</keyword>
<protein>
    <submittedName>
        <fullName evidence="7">Monooxygenase moxC</fullName>
        <ecNumber evidence="7">1.14.-.-</ecNumber>
    </submittedName>
</protein>
<feature type="domain" description="Luciferase-like" evidence="6">
    <location>
        <begin position="15"/>
        <end position="250"/>
    </location>
</feature>
<dbReference type="GO" id="GO:0004497">
    <property type="term" value="F:monooxygenase activity"/>
    <property type="evidence" value="ECO:0007669"/>
    <property type="project" value="UniProtKB-KW"/>
</dbReference>
<name>A0A2X4U2N9_SERPL</name>
<dbReference type="EC" id="1.14.-.-" evidence="7"/>
<organism evidence="7 8">
    <name type="scientific">Serratia plymuthica</name>
    <dbReference type="NCBI Taxonomy" id="82996"/>
    <lineage>
        <taxon>Bacteria</taxon>
        <taxon>Pseudomonadati</taxon>
        <taxon>Pseudomonadota</taxon>
        <taxon>Gammaproteobacteria</taxon>
        <taxon>Enterobacterales</taxon>
        <taxon>Yersiniaceae</taxon>
        <taxon>Serratia</taxon>
    </lineage>
</organism>
<keyword evidence="3 7" id="KW-0560">Oxidoreductase</keyword>
<dbReference type="PANTHER" id="PTHR30011">
    <property type="entry name" value="ALKANESULFONATE MONOOXYGENASE-RELATED"/>
    <property type="match status" value="1"/>
</dbReference>
<keyword evidence="1" id="KW-0285">Flavoprotein</keyword>
<dbReference type="PANTHER" id="PTHR30011:SF16">
    <property type="entry name" value="C2H2 FINGER DOMAIN TRANSCRIPTION FACTOR (EUROFUNG)-RELATED"/>
    <property type="match status" value="1"/>
</dbReference>
<dbReference type="EMBL" id="LS483469">
    <property type="protein sequence ID" value="SQI33483.1"/>
    <property type="molecule type" value="Genomic_DNA"/>
</dbReference>
<dbReference type="InterPro" id="IPR011251">
    <property type="entry name" value="Luciferase-like_dom"/>
</dbReference>
<dbReference type="AlphaFoldDB" id="A0A2X4U2N9"/>
<dbReference type="SUPFAM" id="SSF51679">
    <property type="entry name" value="Bacterial luciferase-like"/>
    <property type="match status" value="1"/>
</dbReference>
<accession>A0A2X4U2N9</accession>
<reference evidence="7 8" key="1">
    <citation type="submission" date="2018-06" db="EMBL/GenBank/DDBJ databases">
        <authorList>
            <consortium name="Pathogen Informatics"/>
            <person name="Doyle S."/>
        </authorList>
    </citation>
    <scope>NUCLEOTIDE SEQUENCE [LARGE SCALE GENOMIC DNA]</scope>
    <source>
        <strain evidence="7 8">NCTC12961</strain>
    </source>
</reference>
<comment type="similarity">
    <text evidence="5">Belongs to the NtaA/SnaA/DszA monooxygenase family.</text>
</comment>
<keyword evidence="4 7" id="KW-0503">Monooxygenase</keyword>
<dbReference type="STRING" id="82996.ADP72_05020"/>
<dbReference type="InterPro" id="IPR036661">
    <property type="entry name" value="Luciferase-like_sf"/>
</dbReference>
<dbReference type="GO" id="GO:0016705">
    <property type="term" value="F:oxidoreductase activity, acting on paired donors, with incorporation or reduction of molecular oxygen"/>
    <property type="evidence" value="ECO:0007669"/>
    <property type="project" value="InterPro"/>
</dbReference>
<sequence>MEGSAKNFSRTEHPEHSLRYRIASEYLDVTKGLWDSWESDAFVRNKNSGEFFSAGKLHTLNHQGEFFSVQGPLNIGRTPQGRPILFQAGASEDGKQLAAKHADAIFTHHETQQLAQAFYQDVKNQLVEQGREPDDLRIFQGVSVIVGDDNEDVERQYWETARLVSIENALNYLGRYFEHYDFSRHPLDEPFPDIGDLGQNSFRSTTDAIKRNARERNLTLREVALEAASPRPVFGGTPEAVADGLQNWFDTQAADGFIISGGTPNSFGHFIDRVVPILQQRGLFRSDYSGDTLRDHLGLKQPLNQFTQ</sequence>
<evidence type="ECO:0000259" key="6">
    <source>
        <dbReference type="Pfam" id="PF00296"/>
    </source>
</evidence>
<evidence type="ECO:0000313" key="8">
    <source>
        <dbReference type="Proteomes" id="UP000248897"/>
    </source>
</evidence>
<dbReference type="Gene3D" id="3.20.20.30">
    <property type="entry name" value="Luciferase-like domain"/>
    <property type="match status" value="1"/>
</dbReference>
<proteinExistence type="inferred from homology"/>
<dbReference type="InterPro" id="IPR051260">
    <property type="entry name" value="Diverse_substr_monoxygenases"/>
</dbReference>
<dbReference type="InterPro" id="IPR016215">
    <property type="entry name" value="NTA_MOA"/>
</dbReference>
<evidence type="ECO:0000256" key="5">
    <source>
        <dbReference type="ARBA" id="ARBA00033748"/>
    </source>
</evidence>
<dbReference type="Proteomes" id="UP000248897">
    <property type="component" value="Chromosome 1"/>
</dbReference>
<evidence type="ECO:0000256" key="3">
    <source>
        <dbReference type="ARBA" id="ARBA00023002"/>
    </source>
</evidence>